<comment type="cofactor">
    <cofactor evidence="2">
        <name>FAD</name>
        <dbReference type="ChEBI" id="CHEBI:57692"/>
    </cofactor>
</comment>
<gene>
    <name evidence="8" type="ORF">HMPREF9440_02458</name>
</gene>
<dbReference type="GO" id="GO:0016491">
    <property type="term" value="F:oxidoreductase activity"/>
    <property type="evidence" value="ECO:0007669"/>
    <property type="project" value="UniProtKB-KW"/>
</dbReference>
<evidence type="ECO:0000256" key="1">
    <source>
        <dbReference type="ARBA" id="ARBA00001917"/>
    </source>
</evidence>
<evidence type="ECO:0000256" key="4">
    <source>
        <dbReference type="ARBA" id="ARBA00022827"/>
    </source>
</evidence>
<evidence type="ECO:0000256" key="3">
    <source>
        <dbReference type="ARBA" id="ARBA00022630"/>
    </source>
</evidence>
<dbReference type="PATRIC" id="fig|762967.3.peg.1937"/>
<dbReference type="InterPro" id="IPR007329">
    <property type="entry name" value="FMN-bd"/>
</dbReference>
<evidence type="ECO:0000256" key="5">
    <source>
        <dbReference type="ARBA" id="ARBA00023002"/>
    </source>
</evidence>
<keyword evidence="3" id="KW-0285">Flavoprotein</keyword>
<keyword evidence="9" id="KW-1185">Reference proteome</keyword>
<keyword evidence="6" id="KW-0732">Signal</keyword>
<keyword evidence="4" id="KW-0274">FAD</keyword>
<dbReference type="SMART" id="SM00900">
    <property type="entry name" value="FMN_bind"/>
    <property type="match status" value="1"/>
</dbReference>
<dbReference type="Proteomes" id="UP000004956">
    <property type="component" value="Unassembled WGS sequence"/>
</dbReference>
<feature type="domain" description="FMN-binding" evidence="7">
    <location>
        <begin position="35"/>
        <end position="109"/>
    </location>
</feature>
<dbReference type="Gene3D" id="3.90.1010.20">
    <property type="match status" value="1"/>
</dbReference>
<dbReference type="PANTHER" id="PTHR43400:SF10">
    <property type="entry name" value="3-OXOSTEROID 1-DEHYDROGENASE"/>
    <property type="match status" value="1"/>
</dbReference>
<dbReference type="InterPro" id="IPR036188">
    <property type="entry name" value="FAD/NAD-bd_sf"/>
</dbReference>
<evidence type="ECO:0000256" key="6">
    <source>
        <dbReference type="SAM" id="SignalP"/>
    </source>
</evidence>
<keyword evidence="5" id="KW-0560">Oxidoreductase</keyword>
<dbReference type="RefSeq" id="WP_008543883.1">
    <property type="nucleotide sequence ID" value="NZ_JH605019.1"/>
</dbReference>
<dbReference type="Pfam" id="PF00890">
    <property type="entry name" value="FAD_binding_2"/>
    <property type="match status" value="1"/>
</dbReference>
<dbReference type="SUPFAM" id="SSF51905">
    <property type="entry name" value="FAD/NAD(P)-binding domain"/>
    <property type="match status" value="1"/>
</dbReference>
<name>H3KI56_9BURK</name>
<dbReference type="Gene3D" id="3.90.700.10">
    <property type="entry name" value="Succinate dehydrogenase/fumarate reductase flavoprotein, catalytic domain"/>
    <property type="match status" value="1"/>
</dbReference>
<dbReference type="EMBL" id="AFBQ01000377">
    <property type="protein sequence ID" value="EHY30196.1"/>
    <property type="molecule type" value="Genomic_DNA"/>
</dbReference>
<dbReference type="Gene3D" id="3.50.50.60">
    <property type="entry name" value="FAD/NAD(P)-binding domain"/>
    <property type="match status" value="1"/>
</dbReference>
<organism evidence="8 9">
    <name type="scientific">Sutterella parvirubra YIT 11816</name>
    <dbReference type="NCBI Taxonomy" id="762967"/>
    <lineage>
        <taxon>Bacteria</taxon>
        <taxon>Pseudomonadati</taxon>
        <taxon>Pseudomonadota</taxon>
        <taxon>Betaproteobacteria</taxon>
        <taxon>Burkholderiales</taxon>
        <taxon>Sutterellaceae</taxon>
        <taxon>Sutterella</taxon>
    </lineage>
</organism>
<dbReference type="InterPro" id="IPR027477">
    <property type="entry name" value="Succ_DH/fumarate_Rdtase_cat_sf"/>
</dbReference>
<dbReference type="OrthoDB" id="9813348at2"/>
<evidence type="ECO:0000259" key="7">
    <source>
        <dbReference type="SMART" id="SM00900"/>
    </source>
</evidence>
<evidence type="ECO:0000313" key="9">
    <source>
        <dbReference type="Proteomes" id="UP000004956"/>
    </source>
</evidence>
<evidence type="ECO:0000256" key="2">
    <source>
        <dbReference type="ARBA" id="ARBA00001974"/>
    </source>
</evidence>
<feature type="signal peptide" evidence="6">
    <location>
        <begin position="1"/>
        <end position="20"/>
    </location>
</feature>
<dbReference type="AlphaFoldDB" id="H3KI56"/>
<reference evidence="8 9" key="1">
    <citation type="submission" date="2011-11" db="EMBL/GenBank/DDBJ databases">
        <authorList>
            <person name="Weinstock G."/>
            <person name="Sodergren E."/>
            <person name="Clifton S."/>
            <person name="Fulton L."/>
            <person name="Fulton B."/>
            <person name="Courtney L."/>
            <person name="Fronick C."/>
            <person name="Harrison M."/>
            <person name="Strong C."/>
            <person name="Farmer C."/>
            <person name="Delahaunty K."/>
            <person name="Markovic C."/>
            <person name="Hall O."/>
            <person name="Minx P."/>
            <person name="Tomlinson C."/>
            <person name="Mitreva M."/>
            <person name="Hou S."/>
            <person name="Chen J."/>
            <person name="Wollam A."/>
            <person name="Pepin K.H."/>
            <person name="Johnson M."/>
            <person name="Bhonagiri V."/>
            <person name="Zhang X."/>
            <person name="Suruliraj S."/>
            <person name="Warren W."/>
            <person name="Chinwalla A."/>
            <person name="Mardis E.R."/>
            <person name="Wilson R.K."/>
        </authorList>
    </citation>
    <scope>NUCLEOTIDE SEQUENCE [LARGE SCALE GENOMIC DNA]</scope>
    <source>
        <strain evidence="8 9">YIT 11816</strain>
    </source>
</reference>
<dbReference type="HOGENOM" id="CLU_011398_4_0_4"/>
<dbReference type="GO" id="GO:0010181">
    <property type="term" value="F:FMN binding"/>
    <property type="evidence" value="ECO:0007669"/>
    <property type="project" value="InterPro"/>
</dbReference>
<dbReference type="PANTHER" id="PTHR43400">
    <property type="entry name" value="FUMARATE REDUCTASE"/>
    <property type="match status" value="1"/>
</dbReference>
<proteinExistence type="predicted"/>
<dbReference type="SUPFAM" id="SSF56425">
    <property type="entry name" value="Succinate dehydrogenase/fumarate reductase flavoprotein, catalytic domain"/>
    <property type="match status" value="1"/>
</dbReference>
<dbReference type="GO" id="GO:0016020">
    <property type="term" value="C:membrane"/>
    <property type="evidence" value="ECO:0007669"/>
    <property type="project" value="InterPro"/>
</dbReference>
<evidence type="ECO:0000313" key="8">
    <source>
        <dbReference type="EMBL" id="EHY30196.1"/>
    </source>
</evidence>
<sequence>MKRTMIAFATLAAMATTAWASPAFKAGTYTAEAAGIHGPVVVEVTFSKDRIEKVNIVKQTETEGIGSKAAEILPSKIVDAQSPNIDALTGATITSTAIRNAVADCVKQAGVDPATLVPVAVKKAAKNEELTTDVVIVGGGGSGMSATIRTRMNGLDAILVEKMPFIGGAASISGGQVVAQGSKLQKAFGSTEDSPESMIKDFQANGHNLNDLSKLRIYANNVGPMIDWLHEEVGVKFIPNDLPFLAEYSHPRALEFEGGAKTMAQHLREVIAGNGAKVLYQTRVTELIVEDGAVVGVKAEDANGTAYTIRAKKTLLTTGGYGANKDMLSPELKAALYYGPVSSTGDGLRMAQSLDAKTQLLQYGKRYPNGIEVAPGIAKSTIYANVGAFDQAGILVDVNGKRFVNEKASNRHILDPMLQTPNKQAYVFMDQKSWEGFYKRLPETGVSHEDADKYLADNGKNAPLFVKAATIEEVAKLAGVNAENLKATVARYNGFVKAKKDADFDRPAKYMNAEISAEGPYYIVEQKPRFATTMGGVCTDDNLNIVKTNGQVIPNLYAAGELVGGVMGDDSPAGANVGWALTSGKFAADRIAEAIKAGK</sequence>
<comment type="caution">
    <text evidence="8">The sequence shown here is derived from an EMBL/GenBank/DDBJ whole genome shotgun (WGS) entry which is preliminary data.</text>
</comment>
<dbReference type="GO" id="GO:0008202">
    <property type="term" value="P:steroid metabolic process"/>
    <property type="evidence" value="ECO:0007669"/>
    <property type="project" value="UniProtKB-ARBA"/>
</dbReference>
<feature type="chain" id="PRO_5003588070" evidence="6">
    <location>
        <begin position="21"/>
        <end position="599"/>
    </location>
</feature>
<dbReference type="Pfam" id="PF04205">
    <property type="entry name" value="FMN_bind"/>
    <property type="match status" value="1"/>
</dbReference>
<dbReference type="STRING" id="762967.HMPREF9440_02458"/>
<protein>
    <submittedName>
        <fullName evidence="8">Flavocytochrome c</fullName>
    </submittedName>
</protein>
<comment type="cofactor">
    <cofactor evidence="1">
        <name>FMN</name>
        <dbReference type="ChEBI" id="CHEBI:58210"/>
    </cofactor>
</comment>
<accession>H3KI56</accession>
<dbReference type="InterPro" id="IPR003953">
    <property type="entry name" value="FAD-dep_OxRdtase_2_FAD-bd"/>
</dbReference>
<dbReference type="InterPro" id="IPR050315">
    <property type="entry name" value="FAD-oxidoreductase_2"/>
</dbReference>